<gene>
    <name evidence="1" type="ORF">QAD02_018333</name>
</gene>
<name>A0ACC2PIA0_9HYME</name>
<evidence type="ECO:0000313" key="2">
    <source>
        <dbReference type="Proteomes" id="UP001239111"/>
    </source>
</evidence>
<sequence length="1610" mass="184223">MQHRSYTLTEIDKQLLLDGSNLTDNHVYKFHELIKNSTSISPRESLLINNPHRIKPISQNEKHFQIVHCCADNCQKCIGGHWICFYYDGESIFIYDSLNHKSLYKNTETFLRALCPFFDKVRIFYPMVQSQSNLHDCGPFSMAFCTSLAFGEDPASITYTSDDLRKHTMTILSGDALLLFPGHRMSVSNGQLVAVPNPRLLTKTLLSSEGLVRPFPARFEQWIPFYRIRGLPNGDRVSCYANALFQSLIHIRVIRQHFFTQLESCAFQQTMVEYCSGSTVDIMRLRSFAHADFKVKRQQDVAEFLSFLLNVSHGLRSIIRHTLVTTRICSSCGFDYEQPSYTNYVLLCSLPKNFLNGNLQTIIDYNINTWEYLNVQCEKILSDEEKKNLMTDERGFCLGKKKNKVNIKSRNDILILQFLIFNSDVSGKTSKLHNFSLNNISDACVRIDDDEYRIDSVILHHGPSIQQGHYTTLLRDEYSWCIVDDASVRSTPHFSSSGNPFIVTLQKCNPPSIVEIIGPCENVIRDQFNSHKKNPNGTSEPLVSSLQRLPPVGIPFVEPGSQKSGSEPVSDQNETMIKTTIIKPLHARVVLPTSKNIQKPNLGIKSKVHNSFHDIRKSIGLSRKRHNVDFVTDTILHKKRFTLKDFFEYSKSKEIPENLTAVDSNTVAISSHVGDNHVLMNTPDDLSKVLVTAANKRRKALPSYNENRQNDLREKSRIREKEYAESRDPLPNSSGSTGTLSVPKNCSSDNTTHNSPVEIAHIFCRDNSNQKEKKQEYFRQYYAKNKELKRKYGQEYYQRNREKIRKNQQENYQSRLKRSLVSRKHKEKIRISKKIRRRKAQISSNRSCKIRAAKKISKKYKNLRRRLSRFEKGPVNNIRSNVRLPRNVRVNPDRRTEDLLCCKDRIIDKIISGLDEPFSVGNRIEIDRTVTRCIHVRDAHIRQLKQCIKKTKEKCELTVTKLGDVSMTDNMEFAISILCGKRGHHSSTEPYFFETAYKTDRFQRWQETDIDEGSCTDDGTKQCISSLERSDSMIKLISNNIPDEIGEPPMTDSWEPIDDIFVVNESGQVMNILPAVASHKKRGKFWSCDDYCREVDVDVLSEVKDLFEEMSNLTFKGMKDFISNVDACSSIGRNYDQLGHPIACYSEPLSCKSKILKLSLLAPHFPRLRSMMRSIDRIKHLYKCILIIGTALEEGNFIELRKIQEEAKKTPVRSDVGAREICLDEDELHEIYAKGIKIFKEVDMDPPKIPCVSCERLCTRRYTTPVEKHLKPSLAEHLLGNPNDNSSGLSYWQQLQNLYDPDKFKNSFVCNSCSLHLKKNQLPSLCILNNLLTDEVPEEIGRLNRFEKMLIQRAKAFQCIVKLETVQKKNIPHHMKLDQVKGRTFHLPLPLEGTLEKLCKDTDPINLNHEIFVLVRSNPTKNKVVWEDYVDIKKIWTALEWLKTNNPLYKNIHLPGTPDELLESLNHLDLEYPEQLGGGVGNGEEIALVTERNSGPPDLADDISHEKQPQLVPLANNQNCPEPELLHSHTKMTEKGTASLAVADGGENLESGVIEDSEEKGLTSCISYEAITDTSVTTILVGFILILFLSRVEIDYITESLSYSVSPMTI</sequence>
<reference evidence="1" key="1">
    <citation type="submission" date="2023-04" db="EMBL/GenBank/DDBJ databases">
        <title>A chromosome-level genome assembly of the parasitoid wasp Eretmocerus hayati.</title>
        <authorList>
            <person name="Zhong Y."/>
            <person name="Liu S."/>
            <person name="Liu Y."/>
        </authorList>
    </citation>
    <scope>NUCLEOTIDE SEQUENCE</scope>
    <source>
        <strain evidence="1">ZJU_SS_LIU_2023</strain>
    </source>
</reference>
<comment type="caution">
    <text evidence="1">The sequence shown here is derived from an EMBL/GenBank/DDBJ whole genome shotgun (WGS) entry which is preliminary data.</text>
</comment>
<keyword evidence="2" id="KW-1185">Reference proteome</keyword>
<accession>A0ACC2PIA0</accession>
<evidence type="ECO:0000313" key="1">
    <source>
        <dbReference type="EMBL" id="KAJ8682541.1"/>
    </source>
</evidence>
<dbReference type="Proteomes" id="UP001239111">
    <property type="component" value="Chromosome 1"/>
</dbReference>
<protein>
    <submittedName>
        <fullName evidence="1">Uncharacterized protein</fullName>
    </submittedName>
</protein>
<dbReference type="EMBL" id="CM056741">
    <property type="protein sequence ID" value="KAJ8682541.1"/>
    <property type="molecule type" value="Genomic_DNA"/>
</dbReference>
<proteinExistence type="predicted"/>
<organism evidence="1 2">
    <name type="scientific">Eretmocerus hayati</name>
    <dbReference type="NCBI Taxonomy" id="131215"/>
    <lineage>
        <taxon>Eukaryota</taxon>
        <taxon>Metazoa</taxon>
        <taxon>Ecdysozoa</taxon>
        <taxon>Arthropoda</taxon>
        <taxon>Hexapoda</taxon>
        <taxon>Insecta</taxon>
        <taxon>Pterygota</taxon>
        <taxon>Neoptera</taxon>
        <taxon>Endopterygota</taxon>
        <taxon>Hymenoptera</taxon>
        <taxon>Apocrita</taxon>
        <taxon>Proctotrupomorpha</taxon>
        <taxon>Chalcidoidea</taxon>
        <taxon>Aphelinidae</taxon>
        <taxon>Aphelininae</taxon>
        <taxon>Eretmocerus</taxon>
    </lineage>
</organism>